<evidence type="ECO:0000313" key="1">
    <source>
        <dbReference type="EMBL" id="QFZ72965.1"/>
    </source>
</evidence>
<organism evidence="1 2">
    <name type="scientific">Streptomyces fagopyri</name>
    <dbReference type="NCBI Taxonomy" id="2662397"/>
    <lineage>
        <taxon>Bacteria</taxon>
        <taxon>Bacillati</taxon>
        <taxon>Actinomycetota</taxon>
        <taxon>Actinomycetes</taxon>
        <taxon>Kitasatosporales</taxon>
        <taxon>Streptomycetaceae</taxon>
        <taxon>Streptomyces</taxon>
    </lineage>
</organism>
<sequence length="165" mass="18199">MIGEYVRLTPAELDRAVRDPDWALEFIHELIEAGADETGGASQSRCLDIDKAWDTLGFLLRRIEFPVDIVHGEEEIPGAEDWGYGPPRYLPPERVHAAAAALGEVPTDALVRGVTEEEPAQADLYPNIAGEGLQWLKYVTHQYEALMPFFQAAAAAGDAIVIWLD</sequence>
<gene>
    <name evidence="1" type="ORF">GFH48_06555</name>
</gene>
<accession>A0A5Q0L789</accession>
<reference evidence="1 2" key="1">
    <citation type="submission" date="2019-10" db="EMBL/GenBank/DDBJ databases">
        <title>A novel species.</title>
        <authorList>
            <person name="Gao J."/>
        </authorList>
    </citation>
    <scope>NUCLEOTIDE SEQUENCE [LARGE SCALE GENOMIC DNA]</scope>
    <source>
        <strain evidence="1 2">QMT-28</strain>
    </source>
</reference>
<dbReference type="EMBL" id="CP045643">
    <property type="protein sequence ID" value="QFZ72965.1"/>
    <property type="molecule type" value="Genomic_DNA"/>
</dbReference>
<protein>
    <submittedName>
        <fullName evidence="1">DUF1877 family protein</fullName>
    </submittedName>
</protein>
<dbReference type="AlphaFoldDB" id="A0A5Q0L789"/>
<proteinExistence type="predicted"/>
<name>A0A5Q0L789_9ACTN</name>
<dbReference type="Proteomes" id="UP000326179">
    <property type="component" value="Chromosome"/>
</dbReference>
<evidence type="ECO:0000313" key="2">
    <source>
        <dbReference type="Proteomes" id="UP000326179"/>
    </source>
</evidence>
<dbReference type="InterPro" id="IPR035944">
    <property type="entry name" value="YfbM-like_sf"/>
</dbReference>
<keyword evidence="2" id="KW-1185">Reference proteome</keyword>
<dbReference type="InterPro" id="IPR015068">
    <property type="entry name" value="DUF1877"/>
</dbReference>
<dbReference type="Pfam" id="PF08974">
    <property type="entry name" value="DUF1877"/>
    <property type="match status" value="1"/>
</dbReference>
<dbReference type="Gene3D" id="3.40.1760.10">
    <property type="entry name" value="YfbM-like super family"/>
    <property type="match status" value="1"/>
</dbReference>
<dbReference type="KEGG" id="sfy:GFH48_06555"/>
<dbReference type="SUPFAM" id="SSF111069">
    <property type="entry name" value="Hypothetical protein yfbM"/>
    <property type="match status" value="1"/>
</dbReference>